<protein>
    <recommendedName>
        <fullName evidence="3">F-box domain-containing protein</fullName>
    </recommendedName>
</protein>
<name>A0A1D3U893_PLAOA</name>
<dbReference type="Proteomes" id="UP000242942">
    <property type="component" value="Chromosome 7"/>
</dbReference>
<gene>
    <name evidence="1" type="primary">PocGH01_07042300</name>
    <name evidence="1" type="ORF">POCGH01_07042300</name>
</gene>
<accession>A0A1D3U893</accession>
<evidence type="ECO:0008006" key="3">
    <source>
        <dbReference type="Google" id="ProtNLM"/>
    </source>
</evidence>
<dbReference type="VEuPathDB" id="PlasmoDB:POWCR01_070036600"/>
<proteinExistence type="predicted"/>
<evidence type="ECO:0000313" key="2">
    <source>
        <dbReference type="Proteomes" id="UP000242942"/>
    </source>
</evidence>
<dbReference type="EMBL" id="LT594588">
    <property type="protein sequence ID" value="SCQ16335.1"/>
    <property type="molecule type" value="Genomic_DNA"/>
</dbReference>
<dbReference type="AlphaFoldDB" id="A0A1D3U893"/>
<dbReference type="VEuPathDB" id="PlasmoDB:PocGH01_07042300"/>
<dbReference type="OrthoDB" id="371213at2759"/>
<reference evidence="1 2" key="1">
    <citation type="submission" date="2016-06" db="EMBL/GenBank/DDBJ databases">
        <authorList>
            <consortium name="Pathogen Informatics"/>
        </authorList>
    </citation>
    <scope>NUCLEOTIDE SEQUENCE [LARGE SCALE GENOMIC DNA]</scope>
    <source>
        <strain evidence="1">PocGH01</strain>
    </source>
</reference>
<evidence type="ECO:0000313" key="1">
    <source>
        <dbReference type="EMBL" id="SCQ16335.1"/>
    </source>
</evidence>
<keyword evidence="2" id="KW-1185">Reference proteome</keyword>
<sequence>MNTICTTVVVAQILEFLPWLDDLFKLFYLNRTWRSTILDVIRNTDFLKGKTIMRLKNKKYIILILKHMNNCDNVEGESGECYWYIGPDTYRLRPFSNVMELIIGSCDLNPLFFNYIQHVFPRLIYFKLLLRSPVCIPLLKNFCFNSKHLRYIIICFVSRKLTEEYREKLKRRMANFFLHWKVNVKLITE</sequence>
<organism evidence="1 2">
    <name type="scientific">Plasmodium ovale</name>
    <name type="common">malaria parasite P. ovale</name>
    <dbReference type="NCBI Taxonomy" id="36330"/>
    <lineage>
        <taxon>Eukaryota</taxon>
        <taxon>Sar</taxon>
        <taxon>Alveolata</taxon>
        <taxon>Apicomplexa</taxon>
        <taxon>Aconoidasida</taxon>
        <taxon>Haemosporida</taxon>
        <taxon>Plasmodiidae</taxon>
        <taxon>Plasmodium</taxon>
        <taxon>Plasmodium (Plasmodium)</taxon>
    </lineage>
</organism>